<feature type="compositionally biased region" description="Low complexity" evidence="1">
    <location>
        <begin position="698"/>
        <end position="707"/>
    </location>
</feature>
<feature type="compositionally biased region" description="Basic and acidic residues" evidence="1">
    <location>
        <begin position="181"/>
        <end position="202"/>
    </location>
</feature>
<feature type="compositionally biased region" description="Basic and acidic residues" evidence="1">
    <location>
        <begin position="799"/>
        <end position="810"/>
    </location>
</feature>
<feature type="region of interest" description="Disordered" evidence="1">
    <location>
        <begin position="544"/>
        <end position="566"/>
    </location>
</feature>
<feature type="region of interest" description="Disordered" evidence="1">
    <location>
        <begin position="1"/>
        <end position="83"/>
    </location>
</feature>
<feature type="region of interest" description="Disordered" evidence="1">
    <location>
        <begin position="138"/>
        <end position="360"/>
    </location>
</feature>
<evidence type="ECO:0000313" key="3">
    <source>
        <dbReference type="Proteomes" id="UP001342314"/>
    </source>
</evidence>
<feature type="compositionally biased region" description="Low complexity" evidence="1">
    <location>
        <begin position="716"/>
        <end position="769"/>
    </location>
</feature>
<feature type="region of interest" description="Disordered" evidence="1">
    <location>
        <begin position="400"/>
        <end position="505"/>
    </location>
</feature>
<feature type="region of interest" description="Disordered" evidence="1">
    <location>
        <begin position="698"/>
        <end position="810"/>
    </location>
</feature>
<feature type="compositionally biased region" description="Basic and acidic residues" evidence="1">
    <location>
        <begin position="400"/>
        <end position="449"/>
    </location>
</feature>
<feature type="compositionally biased region" description="Basic residues" evidence="1">
    <location>
        <begin position="269"/>
        <end position="285"/>
    </location>
</feature>
<evidence type="ECO:0000313" key="2">
    <source>
        <dbReference type="EMBL" id="GJN93714.1"/>
    </source>
</evidence>
<feature type="compositionally biased region" description="Low complexity" evidence="1">
    <location>
        <begin position="292"/>
        <end position="309"/>
    </location>
</feature>
<comment type="caution">
    <text evidence="2">The sequence shown here is derived from an EMBL/GenBank/DDBJ whole genome shotgun (WGS) entry which is preliminary data.</text>
</comment>
<gene>
    <name evidence="2" type="ORF">Rhopal_006771-T1</name>
</gene>
<protein>
    <submittedName>
        <fullName evidence="2">Uncharacterized protein</fullName>
    </submittedName>
</protein>
<accession>A0AAV5GT74</accession>
<dbReference type="EMBL" id="BQKY01000015">
    <property type="protein sequence ID" value="GJN93714.1"/>
    <property type="molecule type" value="Genomic_DNA"/>
</dbReference>
<feature type="compositionally biased region" description="Low complexity" evidence="1">
    <location>
        <begin position="462"/>
        <end position="471"/>
    </location>
</feature>
<feature type="compositionally biased region" description="Low complexity" evidence="1">
    <location>
        <begin position="150"/>
        <end position="159"/>
    </location>
</feature>
<dbReference type="Proteomes" id="UP001342314">
    <property type="component" value="Unassembled WGS sequence"/>
</dbReference>
<feature type="compositionally biased region" description="Pro residues" evidence="1">
    <location>
        <begin position="67"/>
        <end position="76"/>
    </location>
</feature>
<keyword evidence="3" id="KW-1185">Reference proteome</keyword>
<dbReference type="AlphaFoldDB" id="A0AAV5GT74"/>
<proteinExistence type="predicted"/>
<sequence>MGRTRSTPVSKGPKPNTVAGQRAHYANGLMSVGRRQASGSGAACPGRGYDGTPLGPRANLSASGPPTRAPTRPPPTDSDVPFGQQLGVLNSLVSGLNSLVAVGNADVMNRKEKRKAGRVAVEAVSGVTGLIVTVTHREGTGAGAHDQRTSLSSSSPSASPEHRAAADIDAPGDPFLAPDDGATRGRRYGDGREYHTQDGHYEDYEDSPSRKRKKREHGVWGREDDGEEDEREPAGVRAEAGPAPNWWKDQAVSTERYGAAAKEHEARRRMDRKGKARAKSCRQHSHVQQVEAAAPARSPRAVSTSSTATEPARSTDPPAREQSAADAPPQHASTPGKPPHSVTLTPITHRGESKPSGLTFEFNGERHCVDESGWCCLGCYWFVQQNKDAIEEVWRKIHERDTPQVTAEEKEQQHAPAAERKRAEQEQRAKEEVATGHEPQHSKQARDKPPNPPEQEEHDAEAAAQAALVQEAQRKHALRKAERTAKHAAARAEKERKEEEREMQVDEELLVPDDEDQEAFLERTARRLGEGDYHSIRMTLHAEDRPTPRHAPPRPNGRTFIPPISNDIEDLDKNTRRLVSGPRRKTLHAYEEPGGTQYQLLSILKVFEVDGKRKAKCLWQDKSITDCPLEDMESTLAYQVYKRERNVIHELKPRTAAEDLQRAQNCIEFVEEEKAARKARKAAARKNATSDKAIFTTDASSSAATKPAPAPTRGQSSASTRTTSSTRATTSSASTTTSTTPPASPPARITATIQKCPSTSTSSASSAPPLKRPLVATSLKGPQKAKKAAPTLGDIPEGEENRDRSTTHPR</sequence>
<feature type="compositionally biased region" description="Basic and acidic residues" evidence="1">
    <location>
        <begin position="479"/>
        <end position="504"/>
    </location>
</feature>
<organism evidence="2 3">
    <name type="scientific">Rhodotorula paludigena</name>
    <dbReference type="NCBI Taxonomy" id="86838"/>
    <lineage>
        <taxon>Eukaryota</taxon>
        <taxon>Fungi</taxon>
        <taxon>Dikarya</taxon>
        <taxon>Basidiomycota</taxon>
        <taxon>Pucciniomycotina</taxon>
        <taxon>Microbotryomycetes</taxon>
        <taxon>Sporidiobolales</taxon>
        <taxon>Sporidiobolaceae</taxon>
        <taxon>Rhodotorula</taxon>
    </lineage>
</organism>
<reference evidence="2 3" key="1">
    <citation type="submission" date="2021-12" db="EMBL/GenBank/DDBJ databases">
        <title>High titer production of polyol ester of fatty acids by Rhodotorula paludigena BS15 towards product separation-free biomass refinery.</title>
        <authorList>
            <person name="Mano J."/>
            <person name="Ono H."/>
            <person name="Tanaka T."/>
            <person name="Naito K."/>
            <person name="Sushida H."/>
            <person name="Ike M."/>
            <person name="Tokuyasu K."/>
            <person name="Kitaoka M."/>
        </authorList>
    </citation>
    <scope>NUCLEOTIDE SEQUENCE [LARGE SCALE GENOMIC DNA]</scope>
    <source>
        <strain evidence="2 3">BS15</strain>
    </source>
</reference>
<evidence type="ECO:0000256" key="1">
    <source>
        <dbReference type="SAM" id="MobiDB-lite"/>
    </source>
</evidence>
<name>A0AAV5GT74_9BASI</name>